<dbReference type="Proteomes" id="UP000254575">
    <property type="component" value="Unassembled WGS sequence"/>
</dbReference>
<keyword evidence="11" id="KW-1185">Reference proteome</keyword>
<dbReference type="EMBL" id="UHIA01000004">
    <property type="protein sequence ID" value="SUO96064.1"/>
    <property type="molecule type" value="Genomic_DNA"/>
</dbReference>
<dbReference type="NCBIfam" id="NF001204">
    <property type="entry name" value="PRK00166.1"/>
    <property type="match status" value="1"/>
</dbReference>
<dbReference type="GO" id="GO:0016791">
    <property type="term" value="F:phosphatase activity"/>
    <property type="evidence" value="ECO:0007669"/>
    <property type="project" value="TreeGrafter"/>
</dbReference>
<comment type="catalytic activity">
    <reaction evidence="8">
        <text>P(1),P(4)-bis(5'-adenosyl) tetraphosphate + H2O = 2 ADP + 2 H(+)</text>
        <dbReference type="Rhea" id="RHEA:24252"/>
        <dbReference type="ChEBI" id="CHEBI:15377"/>
        <dbReference type="ChEBI" id="CHEBI:15378"/>
        <dbReference type="ChEBI" id="CHEBI:58141"/>
        <dbReference type="ChEBI" id="CHEBI:456216"/>
        <dbReference type="EC" id="3.6.1.41"/>
    </reaction>
</comment>
<evidence type="ECO:0000256" key="5">
    <source>
        <dbReference type="ARBA" id="ARBA00031248"/>
    </source>
</evidence>
<dbReference type="PIRSF" id="PIRSF000903">
    <property type="entry name" value="B5n-ttraPtase_sm"/>
    <property type="match status" value="1"/>
</dbReference>
<dbReference type="PANTHER" id="PTHR42850:SF11">
    <property type="entry name" value="BIS(5'-NUCLEOSYL)-TETRAPHOSPHATASE [SYMMETRICAL]"/>
    <property type="match status" value="1"/>
</dbReference>
<evidence type="ECO:0000256" key="4">
    <source>
        <dbReference type="ARBA" id="ARBA00022801"/>
    </source>
</evidence>
<dbReference type="RefSeq" id="WP_115218121.1">
    <property type="nucleotide sequence ID" value="NZ_UHIA01000004.1"/>
</dbReference>
<dbReference type="SUPFAM" id="SSF56300">
    <property type="entry name" value="Metallo-dependent phosphatases"/>
    <property type="match status" value="1"/>
</dbReference>
<dbReference type="OrthoDB" id="9807890at2"/>
<evidence type="ECO:0000313" key="11">
    <source>
        <dbReference type="Proteomes" id="UP000254575"/>
    </source>
</evidence>
<gene>
    <name evidence="10" type="primary">apaH</name>
    <name evidence="10" type="ORF">NCTC10717_00838</name>
</gene>
<evidence type="ECO:0000256" key="7">
    <source>
        <dbReference type="ARBA" id="ARBA00033210"/>
    </source>
</evidence>
<dbReference type="InterPro" id="IPR004617">
    <property type="entry name" value="ApaH"/>
</dbReference>
<dbReference type="InterPro" id="IPR029052">
    <property type="entry name" value="Metallo-depent_PP-like"/>
</dbReference>
<comment type="similarity">
    <text evidence="2">Belongs to the Ap4A hydrolase family.</text>
</comment>
<protein>
    <recommendedName>
        <fullName evidence="3">bis(5'-nucleosyl)-tetraphosphatase (symmetrical)</fullName>
        <ecNumber evidence="3">3.6.1.41</ecNumber>
    </recommendedName>
    <alternativeName>
        <fullName evidence="6">Ap4A hydrolase</fullName>
    </alternativeName>
    <alternativeName>
        <fullName evidence="5">Diadenosine 5',5'''-P1,P4-tetraphosphate pyrophosphohydrolase</fullName>
    </alternativeName>
    <alternativeName>
        <fullName evidence="7">Diadenosine tetraphosphatase</fullName>
    </alternativeName>
</protein>
<evidence type="ECO:0000256" key="8">
    <source>
        <dbReference type="ARBA" id="ARBA00049417"/>
    </source>
</evidence>
<reference evidence="10 11" key="1">
    <citation type="submission" date="2018-06" db="EMBL/GenBank/DDBJ databases">
        <authorList>
            <consortium name="Pathogen Informatics"/>
            <person name="Doyle S."/>
        </authorList>
    </citation>
    <scope>NUCLEOTIDE SEQUENCE [LARGE SCALE GENOMIC DNA]</scope>
    <source>
        <strain evidence="10 11">NCTC10717</strain>
    </source>
</reference>
<dbReference type="GO" id="GO:0008803">
    <property type="term" value="F:bis(5'-nucleosyl)-tetraphosphatase (symmetrical) activity"/>
    <property type="evidence" value="ECO:0007669"/>
    <property type="project" value="UniProtKB-EC"/>
</dbReference>
<dbReference type="Gene3D" id="3.60.21.10">
    <property type="match status" value="1"/>
</dbReference>
<comment type="function">
    <text evidence="1">Hydrolyzes diadenosine 5',5'''-P1,P4-tetraphosphate to yield ADP.</text>
</comment>
<dbReference type="InterPro" id="IPR004843">
    <property type="entry name" value="Calcineurin-like_PHP"/>
</dbReference>
<evidence type="ECO:0000313" key="10">
    <source>
        <dbReference type="EMBL" id="SUO96064.1"/>
    </source>
</evidence>
<name>A0A380MV53_9GAMM</name>
<dbReference type="PANTHER" id="PTHR42850">
    <property type="entry name" value="METALLOPHOSPHOESTERASE"/>
    <property type="match status" value="1"/>
</dbReference>
<evidence type="ECO:0000259" key="9">
    <source>
        <dbReference type="Pfam" id="PF00149"/>
    </source>
</evidence>
<organism evidence="10 11">
    <name type="scientific">Suttonella indologenes</name>
    <dbReference type="NCBI Taxonomy" id="13276"/>
    <lineage>
        <taxon>Bacteria</taxon>
        <taxon>Pseudomonadati</taxon>
        <taxon>Pseudomonadota</taxon>
        <taxon>Gammaproteobacteria</taxon>
        <taxon>Cardiobacteriales</taxon>
        <taxon>Cardiobacteriaceae</taxon>
        <taxon>Suttonella</taxon>
    </lineage>
</organism>
<dbReference type="AlphaFoldDB" id="A0A380MV53"/>
<dbReference type="GO" id="GO:0110154">
    <property type="term" value="P:RNA decapping"/>
    <property type="evidence" value="ECO:0007669"/>
    <property type="project" value="TreeGrafter"/>
</dbReference>
<sequence length="271" mass="30618">MGIYAIGDVHGQYEALMRLLERLNYDEAADELWFVGDIINRGPDSVRALRCVSRLKGKTKVVIGNHDFTLMVQANGLDKGRIKNTTKEILNAPDAQEMIDAVQSWPLMVQDEARQIVMAHAGVYPYWDLDTAIEMNAQYCRQMRQKDNERREFLQAVYRNGNGEWKKNGKNSVKQCFAVNAFARMRFLKTNAALDFGGKMPPEEAPKALVPWYELHAARQAFRVVFGHWAALGLRLHEKYACIDGGAAWGGELIAFDLAQWRVAATVAIAK</sequence>
<evidence type="ECO:0000256" key="6">
    <source>
        <dbReference type="ARBA" id="ARBA00032248"/>
    </source>
</evidence>
<dbReference type="EC" id="3.6.1.41" evidence="3"/>
<evidence type="ECO:0000256" key="3">
    <source>
        <dbReference type="ARBA" id="ARBA00012506"/>
    </source>
</evidence>
<feature type="domain" description="Calcineurin-like phosphoesterase" evidence="9">
    <location>
        <begin position="2"/>
        <end position="144"/>
    </location>
</feature>
<evidence type="ECO:0000256" key="1">
    <source>
        <dbReference type="ARBA" id="ARBA00003413"/>
    </source>
</evidence>
<dbReference type="GO" id="GO:0005737">
    <property type="term" value="C:cytoplasm"/>
    <property type="evidence" value="ECO:0007669"/>
    <property type="project" value="TreeGrafter"/>
</dbReference>
<proteinExistence type="inferred from homology"/>
<dbReference type="InterPro" id="IPR006186">
    <property type="entry name" value="Ser/Thr-sp_prot-phosphatase"/>
</dbReference>
<keyword evidence="4 10" id="KW-0378">Hydrolase</keyword>
<evidence type="ECO:0000256" key="2">
    <source>
        <dbReference type="ARBA" id="ARBA00005419"/>
    </source>
</evidence>
<accession>A0A380MV53</accession>
<dbReference type="Pfam" id="PF00149">
    <property type="entry name" value="Metallophos"/>
    <property type="match status" value="1"/>
</dbReference>
<dbReference type="PRINTS" id="PR00114">
    <property type="entry name" value="STPHPHTASE"/>
</dbReference>
<dbReference type="InterPro" id="IPR050126">
    <property type="entry name" value="Ap4A_hydrolase"/>
</dbReference>